<proteinExistence type="predicted"/>
<feature type="region of interest" description="Disordered" evidence="1">
    <location>
        <begin position="1"/>
        <end position="37"/>
    </location>
</feature>
<dbReference type="Proteomes" id="UP000053989">
    <property type="component" value="Unassembled WGS sequence"/>
</dbReference>
<sequence length="124" mass="14105">MQLSPATSNASSSLDLMSPKPVIPDVPPRDHSPKMPRSKAWKEVMHHWLEGVPELNLHIPLKDWPYEYMCGLNCGLHSKYNQRHIIVMEFLNQYGGNKTAFMAAYNIKKGIKVLLEAIKAAHQQ</sequence>
<dbReference type="EMBL" id="KN822073">
    <property type="protein sequence ID" value="KIM59473.1"/>
    <property type="molecule type" value="Genomic_DNA"/>
</dbReference>
<protein>
    <submittedName>
        <fullName evidence="2">Uncharacterized protein</fullName>
    </submittedName>
</protein>
<reference evidence="2 3" key="1">
    <citation type="submission" date="2014-04" db="EMBL/GenBank/DDBJ databases">
        <authorList>
            <consortium name="DOE Joint Genome Institute"/>
            <person name="Kuo A."/>
            <person name="Kohler A."/>
            <person name="Nagy L.G."/>
            <person name="Floudas D."/>
            <person name="Copeland A."/>
            <person name="Barry K.W."/>
            <person name="Cichocki N."/>
            <person name="Veneault-Fourrey C."/>
            <person name="LaButti K."/>
            <person name="Lindquist E.A."/>
            <person name="Lipzen A."/>
            <person name="Lundell T."/>
            <person name="Morin E."/>
            <person name="Murat C."/>
            <person name="Sun H."/>
            <person name="Tunlid A."/>
            <person name="Henrissat B."/>
            <person name="Grigoriev I.V."/>
            <person name="Hibbett D.S."/>
            <person name="Martin F."/>
            <person name="Nordberg H.P."/>
            <person name="Cantor M.N."/>
            <person name="Hua S.X."/>
        </authorList>
    </citation>
    <scope>NUCLEOTIDE SEQUENCE [LARGE SCALE GENOMIC DNA]</scope>
    <source>
        <strain evidence="2 3">Foug A</strain>
    </source>
</reference>
<evidence type="ECO:0000256" key="1">
    <source>
        <dbReference type="SAM" id="MobiDB-lite"/>
    </source>
</evidence>
<dbReference type="InParanoid" id="A0A0C2ZCB2"/>
<dbReference type="STRING" id="1036808.A0A0C2ZCB2"/>
<reference evidence="3" key="2">
    <citation type="submission" date="2015-01" db="EMBL/GenBank/DDBJ databases">
        <title>Evolutionary Origins and Diversification of the Mycorrhizal Mutualists.</title>
        <authorList>
            <consortium name="DOE Joint Genome Institute"/>
            <consortium name="Mycorrhizal Genomics Consortium"/>
            <person name="Kohler A."/>
            <person name="Kuo A."/>
            <person name="Nagy L.G."/>
            <person name="Floudas D."/>
            <person name="Copeland A."/>
            <person name="Barry K.W."/>
            <person name="Cichocki N."/>
            <person name="Veneault-Fourrey C."/>
            <person name="LaButti K."/>
            <person name="Lindquist E.A."/>
            <person name="Lipzen A."/>
            <person name="Lundell T."/>
            <person name="Morin E."/>
            <person name="Murat C."/>
            <person name="Riley R."/>
            <person name="Ohm R."/>
            <person name="Sun H."/>
            <person name="Tunlid A."/>
            <person name="Henrissat B."/>
            <person name="Grigoriev I.V."/>
            <person name="Hibbett D.S."/>
            <person name="Martin F."/>
        </authorList>
    </citation>
    <scope>NUCLEOTIDE SEQUENCE [LARGE SCALE GENOMIC DNA]</scope>
    <source>
        <strain evidence="3">Foug A</strain>
    </source>
</reference>
<keyword evidence="3" id="KW-1185">Reference proteome</keyword>
<gene>
    <name evidence="2" type="ORF">SCLCIDRAFT_27294</name>
</gene>
<dbReference type="AlphaFoldDB" id="A0A0C2ZCB2"/>
<evidence type="ECO:0000313" key="2">
    <source>
        <dbReference type="EMBL" id="KIM59473.1"/>
    </source>
</evidence>
<name>A0A0C2ZCB2_9AGAM</name>
<accession>A0A0C2ZCB2</accession>
<feature type="compositionally biased region" description="Polar residues" evidence="1">
    <location>
        <begin position="1"/>
        <end position="15"/>
    </location>
</feature>
<dbReference type="OrthoDB" id="164951at2759"/>
<evidence type="ECO:0000313" key="3">
    <source>
        <dbReference type="Proteomes" id="UP000053989"/>
    </source>
</evidence>
<dbReference type="HOGENOM" id="CLU_115520_0_0_1"/>
<organism evidence="2 3">
    <name type="scientific">Scleroderma citrinum Foug A</name>
    <dbReference type="NCBI Taxonomy" id="1036808"/>
    <lineage>
        <taxon>Eukaryota</taxon>
        <taxon>Fungi</taxon>
        <taxon>Dikarya</taxon>
        <taxon>Basidiomycota</taxon>
        <taxon>Agaricomycotina</taxon>
        <taxon>Agaricomycetes</taxon>
        <taxon>Agaricomycetidae</taxon>
        <taxon>Boletales</taxon>
        <taxon>Sclerodermatineae</taxon>
        <taxon>Sclerodermataceae</taxon>
        <taxon>Scleroderma</taxon>
    </lineage>
</organism>